<evidence type="ECO:0000313" key="9">
    <source>
        <dbReference type="Proteomes" id="UP001476247"/>
    </source>
</evidence>
<protein>
    <recommendedName>
        <fullName evidence="7">Major facilitator superfamily (MFS) profile domain-containing protein</fullName>
    </recommendedName>
</protein>
<feature type="transmembrane region" description="Helical" evidence="6">
    <location>
        <begin position="315"/>
        <end position="336"/>
    </location>
</feature>
<feature type="transmembrane region" description="Helical" evidence="6">
    <location>
        <begin position="440"/>
        <end position="462"/>
    </location>
</feature>
<dbReference type="Pfam" id="PF07690">
    <property type="entry name" value="MFS_1"/>
    <property type="match status" value="1"/>
</dbReference>
<keyword evidence="3 6" id="KW-0812">Transmembrane</keyword>
<dbReference type="InterPro" id="IPR036259">
    <property type="entry name" value="MFS_trans_sf"/>
</dbReference>
<keyword evidence="5 6" id="KW-0472">Membrane</keyword>
<sequence length="534" mass="60108">MGYQEENKTPEGVVNEKVQVIEILDEKSQKGDIKLDGSDSSFTSSSNTYDIDGYVPELQWTEEEEKKVLYIIDTKLMPFVLLMTFVLNMDRTNISNAISDNLPADLGFDITGVNTATLMYSIVFTLVTLVTNPIVKRVGPHVWIPILMFSWAIVTWAHALLHNYKGFLAIRFFIALTEAGFIPASLIYLNTWYKNTELATRLAWFWGIQAFASAFSGLISFAIFRLSGVAGLYGWQWLFVIDGIFTHVIGFIAILYIPAGPFRTSGILRGKDGWFTARQANIAVTRIMRDDISKTGQKNAITWNDAKIAVLDTKLWTHLVITFTSMMPHTPVGVYLPTMIRNFGFPVTTSNLLTVPSYIISLVVSIFVARSADKRGNYAYHALFGVIWSMVGFLALEFMKDGAGRWNFYAAALFISSSPTWHGMHIAWMSSNLAPLGKRTLALGAVIGAANICGVPGSQIYQQDDAPRFYNGNWINFAVTAFSGILLIFQHTRYVLTNKRRIQKWNTLSDTEKKHYIQNTKDEGSNRLDYKFRV</sequence>
<comment type="subcellular location">
    <subcellularLocation>
        <location evidence="1">Membrane</location>
        <topology evidence="1">Multi-pass membrane protein</topology>
    </subcellularLocation>
</comment>
<evidence type="ECO:0000256" key="2">
    <source>
        <dbReference type="ARBA" id="ARBA00022448"/>
    </source>
</evidence>
<keyword evidence="2" id="KW-0813">Transport</keyword>
<feature type="transmembrane region" description="Helical" evidence="6">
    <location>
        <begin position="167"/>
        <end position="190"/>
    </location>
</feature>
<evidence type="ECO:0000259" key="7">
    <source>
        <dbReference type="PROSITE" id="PS50850"/>
    </source>
</evidence>
<keyword evidence="9" id="KW-1185">Reference proteome</keyword>
<dbReference type="Gene3D" id="1.20.1250.20">
    <property type="entry name" value="MFS general substrate transporter like domains"/>
    <property type="match status" value="2"/>
</dbReference>
<evidence type="ECO:0000256" key="6">
    <source>
        <dbReference type="SAM" id="Phobius"/>
    </source>
</evidence>
<feature type="transmembrane region" description="Helical" evidence="6">
    <location>
        <begin position="408"/>
        <end position="428"/>
    </location>
</feature>
<evidence type="ECO:0000256" key="1">
    <source>
        <dbReference type="ARBA" id="ARBA00004141"/>
    </source>
</evidence>
<feature type="transmembrane region" description="Helical" evidence="6">
    <location>
        <begin position="348"/>
        <end position="369"/>
    </location>
</feature>
<feature type="transmembrane region" description="Helical" evidence="6">
    <location>
        <begin position="236"/>
        <end position="259"/>
    </location>
</feature>
<dbReference type="PANTHER" id="PTHR43791:SF86">
    <property type="entry name" value="MAJOR FACILITATOR SUPERFAMILY (MFS) PROFILE DOMAIN-CONTAINING PROTEIN"/>
    <property type="match status" value="1"/>
</dbReference>
<evidence type="ECO:0000256" key="4">
    <source>
        <dbReference type="ARBA" id="ARBA00022989"/>
    </source>
</evidence>
<dbReference type="Proteomes" id="UP001476247">
    <property type="component" value="Unassembled WGS sequence"/>
</dbReference>
<dbReference type="InterPro" id="IPR020846">
    <property type="entry name" value="MFS_dom"/>
</dbReference>
<comment type="caution">
    <text evidence="8">The sequence shown here is derived from an EMBL/GenBank/DDBJ whole genome shotgun (WGS) entry which is preliminary data.</text>
</comment>
<reference evidence="8 9" key="1">
    <citation type="submission" date="2024-04" db="EMBL/GenBank/DDBJ databases">
        <title>genome sequences of Mucor flavus KT1a and Helicostylum pulchrum KT1b strains isolation_sourced from the surface of a dry-aged beef.</title>
        <authorList>
            <person name="Toyotome T."/>
            <person name="Hosono M."/>
            <person name="Torimaru M."/>
            <person name="Fukuda K."/>
            <person name="Mikami N."/>
        </authorList>
    </citation>
    <scope>NUCLEOTIDE SEQUENCE [LARGE SCALE GENOMIC DNA]</scope>
    <source>
        <strain evidence="8 9">KT1b</strain>
    </source>
</reference>
<accession>A0ABP9XKQ6</accession>
<feature type="transmembrane region" description="Helical" evidence="6">
    <location>
        <begin position="202"/>
        <end position="224"/>
    </location>
</feature>
<feature type="transmembrane region" description="Helical" evidence="6">
    <location>
        <begin position="142"/>
        <end position="161"/>
    </location>
</feature>
<feature type="transmembrane region" description="Helical" evidence="6">
    <location>
        <begin position="378"/>
        <end position="396"/>
    </location>
</feature>
<dbReference type="PROSITE" id="PS50850">
    <property type="entry name" value="MFS"/>
    <property type="match status" value="1"/>
</dbReference>
<feature type="domain" description="Major facilitator superfamily (MFS) profile" evidence="7">
    <location>
        <begin position="76"/>
        <end position="501"/>
    </location>
</feature>
<dbReference type="PANTHER" id="PTHR43791">
    <property type="entry name" value="PERMEASE-RELATED"/>
    <property type="match status" value="1"/>
</dbReference>
<feature type="transmembrane region" description="Helical" evidence="6">
    <location>
        <begin position="107"/>
        <end position="130"/>
    </location>
</feature>
<feature type="transmembrane region" description="Helical" evidence="6">
    <location>
        <begin position="68"/>
        <end position="87"/>
    </location>
</feature>
<evidence type="ECO:0000256" key="3">
    <source>
        <dbReference type="ARBA" id="ARBA00022692"/>
    </source>
</evidence>
<proteinExistence type="predicted"/>
<keyword evidence="4 6" id="KW-1133">Transmembrane helix</keyword>
<organism evidence="8 9">
    <name type="scientific">Helicostylum pulchrum</name>
    <dbReference type="NCBI Taxonomy" id="562976"/>
    <lineage>
        <taxon>Eukaryota</taxon>
        <taxon>Fungi</taxon>
        <taxon>Fungi incertae sedis</taxon>
        <taxon>Mucoromycota</taxon>
        <taxon>Mucoromycotina</taxon>
        <taxon>Mucoromycetes</taxon>
        <taxon>Mucorales</taxon>
        <taxon>Mucorineae</taxon>
        <taxon>Mucoraceae</taxon>
        <taxon>Helicostylum</taxon>
    </lineage>
</organism>
<dbReference type="InterPro" id="IPR011701">
    <property type="entry name" value="MFS"/>
</dbReference>
<dbReference type="EMBL" id="BAABUJ010000004">
    <property type="protein sequence ID" value="GAA5795341.1"/>
    <property type="molecule type" value="Genomic_DNA"/>
</dbReference>
<feature type="transmembrane region" description="Helical" evidence="6">
    <location>
        <begin position="474"/>
        <end position="496"/>
    </location>
</feature>
<dbReference type="SUPFAM" id="SSF103473">
    <property type="entry name" value="MFS general substrate transporter"/>
    <property type="match status" value="1"/>
</dbReference>
<evidence type="ECO:0000313" key="8">
    <source>
        <dbReference type="EMBL" id="GAA5795341.1"/>
    </source>
</evidence>
<name>A0ABP9XKQ6_9FUNG</name>
<gene>
    <name evidence="8" type="ORF">HPULCUR_000697</name>
</gene>
<evidence type="ECO:0000256" key="5">
    <source>
        <dbReference type="ARBA" id="ARBA00023136"/>
    </source>
</evidence>